<evidence type="ECO:0000259" key="2">
    <source>
        <dbReference type="PROSITE" id="PS50280"/>
    </source>
</evidence>
<feature type="compositionally biased region" description="Acidic residues" evidence="1">
    <location>
        <begin position="311"/>
        <end position="337"/>
    </location>
</feature>
<dbReference type="InterPro" id="IPR011990">
    <property type="entry name" value="TPR-like_helical_dom_sf"/>
</dbReference>
<accession>A0AAN6M7U6</accession>
<dbReference type="InterPro" id="IPR053185">
    <property type="entry name" value="SET_domain_protein"/>
</dbReference>
<feature type="non-terminal residue" evidence="3">
    <location>
        <position position="1"/>
    </location>
</feature>
<keyword evidence="4" id="KW-1185">Reference proteome</keyword>
<organism evidence="3 4">
    <name type="scientific">Pseudopithomyces chartarum</name>
    <dbReference type="NCBI Taxonomy" id="1892770"/>
    <lineage>
        <taxon>Eukaryota</taxon>
        <taxon>Fungi</taxon>
        <taxon>Dikarya</taxon>
        <taxon>Ascomycota</taxon>
        <taxon>Pezizomycotina</taxon>
        <taxon>Dothideomycetes</taxon>
        <taxon>Pleosporomycetidae</taxon>
        <taxon>Pleosporales</taxon>
        <taxon>Massarineae</taxon>
        <taxon>Didymosphaeriaceae</taxon>
        <taxon>Pseudopithomyces</taxon>
    </lineage>
</organism>
<sequence length="344" mass="38639">SRHLIEVRVAPGKGLGVFAKVDIPRGTRILAEAAVLKIKTYPYAQEIIRVFETLGPSAQDSYLNLFSYTNPEGRCEFAENMDCDWHEIDTFQRTVLSIYTANAFMQCVFLLGSRFNHSCVPNTQSLYNAALDMQTMHTIRDVAAGEELTIMYTKTCNMNRRQRGGQLEKWGFLCECPACRDTEEALKGDEKRTVMFGLDQALAFNTRMGHWPLVRKQAKKLAALQEAEDLIGRDLGLSCRDVARAYVKLGDAKSALIWAEKEVKIAVYCTGTDHPDYISSLEETAALRNAAENNTPIPEVVVQSYYQTNVDNEEGNEDGEDNADQGNDDENENDGEQAEYYIVI</sequence>
<dbReference type="SUPFAM" id="SSF82199">
    <property type="entry name" value="SET domain"/>
    <property type="match status" value="1"/>
</dbReference>
<dbReference type="CDD" id="cd20071">
    <property type="entry name" value="SET_SMYD"/>
    <property type="match status" value="1"/>
</dbReference>
<dbReference type="Proteomes" id="UP001280581">
    <property type="component" value="Unassembled WGS sequence"/>
</dbReference>
<dbReference type="InterPro" id="IPR001214">
    <property type="entry name" value="SET_dom"/>
</dbReference>
<dbReference type="SMART" id="SM00317">
    <property type="entry name" value="SET"/>
    <property type="match status" value="1"/>
</dbReference>
<dbReference type="InterPro" id="IPR046341">
    <property type="entry name" value="SET_dom_sf"/>
</dbReference>
<dbReference type="Gene3D" id="2.170.270.10">
    <property type="entry name" value="SET domain"/>
    <property type="match status" value="1"/>
</dbReference>
<feature type="domain" description="SET" evidence="2">
    <location>
        <begin position="3"/>
        <end position="153"/>
    </location>
</feature>
<dbReference type="PROSITE" id="PS50280">
    <property type="entry name" value="SET"/>
    <property type="match status" value="1"/>
</dbReference>
<dbReference type="PANTHER" id="PTHR47332:SF2">
    <property type="entry name" value="SET-6"/>
    <property type="match status" value="1"/>
</dbReference>
<dbReference type="PANTHER" id="PTHR47332">
    <property type="entry name" value="SET DOMAIN-CONTAINING PROTEIN 5"/>
    <property type="match status" value="1"/>
</dbReference>
<name>A0AAN6M7U6_9PLEO</name>
<feature type="region of interest" description="Disordered" evidence="1">
    <location>
        <begin position="311"/>
        <end position="339"/>
    </location>
</feature>
<dbReference type="EMBL" id="WVTA01000001">
    <property type="protein sequence ID" value="KAK3216825.1"/>
    <property type="molecule type" value="Genomic_DNA"/>
</dbReference>
<proteinExistence type="predicted"/>
<gene>
    <name evidence="3" type="ORF">GRF29_1g1074481</name>
</gene>
<reference evidence="3 4" key="1">
    <citation type="submission" date="2021-02" db="EMBL/GenBank/DDBJ databases">
        <title>Genome assembly of Pseudopithomyces chartarum.</title>
        <authorList>
            <person name="Jauregui R."/>
            <person name="Singh J."/>
            <person name="Voisey C."/>
        </authorList>
    </citation>
    <scope>NUCLEOTIDE SEQUENCE [LARGE SCALE GENOMIC DNA]</scope>
    <source>
        <strain evidence="3 4">AGR01</strain>
    </source>
</reference>
<protein>
    <recommendedName>
        <fullName evidence="2">SET domain-containing protein</fullName>
    </recommendedName>
</protein>
<dbReference type="Pfam" id="PF00856">
    <property type="entry name" value="SET"/>
    <property type="match status" value="1"/>
</dbReference>
<evidence type="ECO:0000313" key="3">
    <source>
        <dbReference type="EMBL" id="KAK3216825.1"/>
    </source>
</evidence>
<comment type="caution">
    <text evidence="3">The sequence shown here is derived from an EMBL/GenBank/DDBJ whole genome shotgun (WGS) entry which is preliminary data.</text>
</comment>
<evidence type="ECO:0000313" key="4">
    <source>
        <dbReference type="Proteomes" id="UP001280581"/>
    </source>
</evidence>
<evidence type="ECO:0000256" key="1">
    <source>
        <dbReference type="SAM" id="MobiDB-lite"/>
    </source>
</evidence>
<dbReference type="AlphaFoldDB" id="A0AAN6M7U6"/>
<dbReference type="Gene3D" id="1.25.40.10">
    <property type="entry name" value="Tetratricopeptide repeat domain"/>
    <property type="match status" value="1"/>
</dbReference>